<dbReference type="GO" id="GO:0005829">
    <property type="term" value="C:cytosol"/>
    <property type="evidence" value="ECO:0007669"/>
    <property type="project" value="TreeGrafter"/>
</dbReference>
<dbReference type="PROSITE" id="PS00789">
    <property type="entry name" value="CHORISMATE_SYNTHASE_3"/>
    <property type="match status" value="1"/>
</dbReference>
<keyword evidence="5 7" id="KW-0057">Aromatic amino acid biosynthesis</keyword>
<dbReference type="GO" id="GO:0009073">
    <property type="term" value="P:aromatic amino acid family biosynthetic process"/>
    <property type="evidence" value="ECO:0007669"/>
    <property type="project" value="UniProtKB-KW"/>
</dbReference>
<comment type="catalytic activity">
    <reaction evidence="7 8">
        <text>5-O-(1-carboxyvinyl)-3-phosphoshikimate = chorismate + phosphate</text>
        <dbReference type="Rhea" id="RHEA:21020"/>
        <dbReference type="ChEBI" id="CHEBI:29748"/>
        <dbReference type="ChEBI" id="CHEBI:43474"/>
        <dbReference type="ChEBI" id="CHEBI:57701"/>
        <dbReference type="EC" id="4.2.3.5"/>
    </reaction>
</comment>
<evidence type="ECO:0000256" key="1">
    <source>
        <dbReference type="ARBA" id="ARBA00005044"/>
    </source>
</evidence>
<evidence type="ECO:0000256" key="7">
    <source>
        <dbReference type="HAMAP-Rule" id="MF_00300"/>
    </source>
</evidence>
<proteinExistence type="inferred from homology"/>
<dbReference type="GO" id="GO:0004107">
    <property type="term" value="F:chorismate synthase activity"/>
    <property type="evidence" value="ECO:0007669"/>
    <property type="project" value="UniProtKB-UniRule"/>
</dbReference>
<feature type="binding site" evidence="7">
    <location>
        <begin position="295"/>
        <end position="299"/>
    </location>
    <ligand>
        <name>FMN</name>
        <dbReference type="ChEBI" id="CHEBI:58210"/>
    </ligand>
</feature>
<evidence type="ECO:0000313" key="10">
    <source>
        <dbReference type="Proteomes" id="UP000468650"/>
    </source>
</evidence>
<dbReference type="NCBIfam" id="TIGR00033">
    <property type="entry name" value="aroC"/>
    <property type="match status" value="1"/>
</dbReference>
<sequence length="354" mass="37868">MSGNSFGSQLKLTTFGESHGVAIGGILEGFPAGISIDFEAVQKALDRRKPGQSELTTDRKESDTVQFLSGIFEGKSLGTPIGFIIPNTNQKSKDYDALKDVYRPSHADYSWDAKYGSRDHRGGGRSSARETACRVVGGALAAQLMAEVKVSAFVQAVGPISISVPYTELDLSKVDASRIRCPHPETASSMEDYILKLKEEGDSAGGVIQCVITGVPAGWGEPVFDKLHAELGKAMLSINAVKGFEYGSGFAGTELKGSELNDSIESVGVNRTNHSGGIQGGISNGEDIYFRVAFKPIASIKKKQSTVNKSGEQVDLEIQGRHDPTVLPRAVPIVEAMAQLTLADFMLRAKTNRI</sequence>
<dbReference type="OrthoDB" id="9771806at2"/>
<dbReference type="CDD" id="cd07304">
    <property type="entry name" value="Chorismate_synthase"/>
    <property type="match status" value="1"/>
</dbReference>
<feature type="binding site" evidence="7">
    <location>
        <position position="280"/>
    </location>
    <ligand>
        <name>FMN</name>
        <dbReference type="ChEBI" id="CHEBI:58210"/>
    </ligand>
</feature>
<comment type="similarity">
    <text evidence="2 7 8">Belongs to the chorismate synthase family.</text>
</comment>
<comment type="cofactor">
    <cofactor evidence="7 8">
        <name>FMNH2</name>
        <dbReference type="ChEBI" id="CHEBI:57618"/>
    </cofactor>
    <text evidence="7 8">Reduced FMN (FMNH(2)).</text>
</comment>
<dbReference type="InterPro" id="IPR000453">
    <property type="entry name" value="Chorismate_synth"/>
</dbReference>
<organism evidence="9 10">
    <name type="scientific">Phaeocystidibacter luteus</name>
    <dbReference type="NCBI Taxonomy" id="911197"/>
    <lineage>
        <taxon>Bacteria</taxon>
        <taxon>Pseudomonadati</taxon>
        <taxon>Bacteroidota</taxon>
        <taxon>Flavobacteriia</taxon>
        <taxon>Flavobacteriales</taxon>
        <taxon>Phaeocystidibacteraceae</taxon>
        <taxon>Phaeocystidibacter</taxon>
    </lineage>
</organism>
<comment type="caution">
    <text evidence="7">Lacks conserved residue(s) required for the propagation of feature annotation.</text>
</comment>
<evidence type="ECO:0000256" key="4">
    <source>
        <dbReference type="ARBA" id="ARBA00022605"/>
    </source>
</evidence>
<dbReference type="GO" id="GO:0009423">
    <property type="term" value="P:chorismate biosynthetic process"/>
    <property type="evidence" value="ECO:0007669"/>
    <property type="project" value="UniProtKB-UniRule"/>
</dbReference>
<protein>
    <recommendedName>
        <fullName evidence="3 7">Chorismate synthase</fullName>
        <shortName evidence="7">CS</shortName>
        <ecNumber evidence="3 7">4.2.3.5</ecNumber>
    </recommendedName>
    <alternativeName>
        <fullName evidence="7">5-enolpyruvylshikimate-3-phosphate phospholyase</fullName>
    </alternativeName>
</protein>
<dbReference type="EC" id="4.2.3.5" evidence="3 7"/>
<evidence type="ECO:0000256" key="2">
    <source>
        <dbReference type="ARBA" id="ARBA00008014"/>
    </source>
</evidence>
<dbReference type="PANTHER" id="PTHR21085">
    <property type="entry name" value="CHORISMATE SYNTHASE"/>
    <property type="match status" value="1"/>
</dbReference>
<dbReference type="Pfam" id="PF01264">
    <property type="entry name" value="Chorismate_synt"/>
    <property type="match status" value="1"/>
</dbReference>
<name>A0A6N6RFI1_9FLAO</name>
<feature type="binding site" evidence="7">
    <location>
        <begin position="239"/>
        <end position="240"/>
    </location>
    <ligand>
        <name>FMN</name>
        <dbReference type="ChEBI" id="CHEBI:58210"/>
    </ligand>
</feature>
<dbReference type="HAMAP" id="MF_00300">
    <property type="entry name" value="Chorismate_synth"/>
    <property type="match status" value="1"/>
</dbReference>
<keyword evidence="7" id="KW-0274">FAD</keyword>
<reference evidence="9 10" key="1">
    <citation type="submission" date="2019-09" db="EMBL/GenBank/DDBJ databases">
        <title>Genomes of family Cryomorphaceae.</title>
        <authorList>
            <person name="Bowman J.P."/>
        </authorList>
    </citation>
    <scope>NUCLEOTIDE SEQUENCE [LARGE SCALE GENOMIC DNA]</scope>
    <source>
        <strain evidence="9 10">LMG 25704</strain>
    </source>
</reference>
<dbReference type="PANTHER" id="PTHR21085:SF0">
    <property type="entry name" value="CHORISMATE SYNTHASE"/>
    <property type="match status" value="1"/>
</dbReference>
<comment type="pathway">
    <text evidence="1 7 8">Metabolic intermediate biosynthesis; chorismate biosynthesis; chorismate from D-erythrose 4-phosphate and phosphoenolpyruvate: step 7/7.</text>
</comment>
<dbReference type="PROSITE" id="PS00788">
    <property type="entry name" value="CHORISMATE_SYNTHASE_2"/>
    <property type="match status" value="1"/>
</dbReference>
<keyword evidence="6 7" id="KW-0456">Lyase</keyword>
<dbReference type="GO" id="GO:0010181">
    <property type="term" value="F:FMN binding"/>
    <property type="evidence" value="ECO:0007669"/>
    <property type="project" value="TreeGrafter"/>
</dbReference>
<feature type="binding site" evidence="7">
    <location>
        <position position="48"/>
    </location>
    <ligand>
        <name>NADP(+)</name>
        <dbReference type="ChEBI" id="CHEBI:58349"/>
    </ligand>
</feature>
<comment type="caution">
    <text evidence="9">The sequence shown here is derived from an EMBL/GenBank/DDBJ whole genome shotgun (WGS) entry which is preliminary data.</text>
</comment>
<evidence type="ECO:0000313" key="9">
    <source>
        <dbReference type="EMBL" id="KAB2809902.1"/>
    </source>
</evidence>
<gene>
    <name evidence="7 9" type="primary">aroC</name>
    <name evidence="9" type="ORF">F8C67_08455</name>
</gene>
<evidence type="ECO:0000256" key="5">
    <source>
        <dbReference type="ARBA" id="ARBA00023141"/>
    </source>
</evidence>
<comment type="subunit">
    <text evidence="7">Homotetramer.</text>
</comment>
<keyword evidence="7" id="KW-0521">NADP</keyword>
<feature type="binding site" evidence="7">
    <location>
        <position position="321"/>
    </location>
    <ligand>
        <name>FMN</name>
        <dbReference type="ChEBI" id="CHEBI:58210"/>
    </ligand>
</feature>
<dbReference type="EMBL" id="WBVO01000006">
    <property type="protein sequence ID" value="KAB2809902.1"/>
    <property type="molecule type" value="Genomic_DNA"/>
</dbReference>
<evidence type="ECO:0000256" key="3">
    <source>
        <dbReference type="ARBA" id="ARBA00013036"/>
    </source>
</evidence>
<dbReference type="Gene3D" id="3.60.150.10">
    <property type="entry name" value="Chorismate synthase AroC"/>
    <property type="match status" value="1"/>
</dbReference>
<dbReference type="PROSITE" id="PS00787">
    <property type="entry name" value="CHORISMATE_SYNTHASE_1"/>
    <property type="match status" value="1"/>
</dbReference>
<dbReference type="AlphaFoldDB" id="A0A6N6RFI1"/>
<evidence type="ECO:0000256" key="6">
    <source>
        <dbReference type="ARBA" id="ARBA00023239"/>
    </source>
</evidence>
<accession>A0A6N6RFI1</accession>
<dbReference type="InterPro" id="IPR035904">
    <property type="entry name" value="Chorismate_synth_AroC_sf"/>
</dbReference>
<feature type="binding site" evidence="7">
    <location>
        <begin position="125"/>
        <end position="127"/>
    </location>
    <ligand>
        <name>FMN</name>
        <dbReference type="ChEBI" id="CHEBI:58210"/>
    </ligand>
</feature>
<dbReference type="NCBIfam" id="NF003793">
    <property type="entry name" value="PRK05382.1"/>
    <property type="match status" value="1"/>
</dbReference>
<dbReference type="GO" id="GO:0008652">
    <property type="term" value="P:amino acid biosynthetic process"/>
    <property type="evidence" value="ECO:0007669"/>
    <property type="project" value="UniProtKB-KW"/>
</dbReference>
<dbReference type="RefSeq" id="WP_151667402.1">
    <property type="nucleotide sequence ID" value="NZ_WBVO01000006.1"/>
</dbReference>
<dbReference type="UniPathway" id="UPA00053">
    <property type="reaction ID" value="UER00090"/>
</dbReference>
<keyword evidence="10" id="KW-1185">Reference proteome</keyword>
<comment type="function">
    <text evidence="7">Catalyzes the anti-1,4-elimination of the C-3 phosphate and the C-6 proR hydrogen from 5-enolpyruvylshikimate-3-phosphate (EPSP) to yield chorismate, which is the branch point compound that serves as the starting substrate for the three terminal pathways of aromatic amino acid biosynthesis. This reaction introduces a second double bond into the aromatic ring system.</text>
</comment>
<keyword evidence="7" id="KW-0285">Flavoprotein</keyword>
<dbReference type="InterPro" id="IPR020541">
    <property type="entry name" value="Chorismate_synthase_CS"/>
</dbReference>
<keyword evidence="4 7" id="KW-0028">Amino-acid biosynthesis</keyword>
<dbReference type="Proteomes" id="UP000468650">
    <property type="component" value="Unassembled WGS sequence"/>
</dbReference>
<evidence type="ECO:0000256" key="8">
    <source>
        <dbReference type="RuleBase" id="RU000605"/>
    </source>
</evidence>
<dbReference type="PIRSF" id="PIRSF001456">
    <property type="entry name" value="Chorismate_synth"/>
    <property type="match status" value="1"/>
</dbReference>
<dbReference type="SUPFAM" id="SSF103263">
    <property type="entry name" value="Chorismate synthase, AroC"/>
    <property type="match status" value="1"/>
</dbReference>
<keyword evidence="7" id="KW-0288">FMN</keyword>